<comment type="caution">
    <text evidence="5">The sequence shown here is derived from an EMBL/GenBank/DDBJ whole genome shotgun (WGS) entry which is preliminary data.</text>
</comment>
<gene>
    <name evidence="5" type="primary">rbsB</name>
    <name evidence="5" type="ORF">GCM10007414_03440</name>
</gene>
<evidence type="ECO:0000256" key="2">
    <source>
        <dbReference type="ARBA" id="ARBA00007639"/>
    </source>
</evidence>
<proteinExistence type="inferred from homology"/>
<dbReference type="InterPro" id="IPR028082">
    <property type="entry name" value="Peripla_BP_I"/>
</dbReference>
<protein>
    <submittedName>
        <fullName evidence="5">Ribose import binding protein RbsB</fullName>
    </submittedName>
</protein>
<sequence>MLLTKSQSNPYYVMMEQGAREAAEQLGVNLVAKGTPNETHVALQKKILLGAKEEGFDAIVFVPSKTAQLLPTIKQVQDQGVILVNLDDKIDPVQAEKVGLSPIPFVGIHNQEAARTLANSVLQGHPEIKTAYIILGPQSSSVSEARAAGYRQALIAQQRHILGEASANWQYVEAYELSDKLLQQHPNIDAFFCANDVMAIAISKLLEDRGRNDIEVIGYDAIPEAKALVEQGKLAATLDQQSGQQGAQGVRTAVALLKGEKVEADSWVTPELVTKPQ</sequence>
<reference evidence="6" key="1">
    <citation type="journal article" date="2019" name="Int. J. Syst. Evol. Microbiol.">
        <title>The Global Catalogue of Microorganisms (GCM) 10K type strain sequencing project: providing services to taxonomists for standard genome sequencing and annotation.</title>
        <authorList>
            <consortium name="The Broad Institute Genomics Platform"/>
            <consortium name="The Broad Institute Genome Sequencing Center for Infectious Disease"/>
            <person name="Wu L."/>
            <person name="Ma J."/>
        </authorList>
    </citation>
    <scope>NUCLEOTIDE SEQUENCE [LARGE SCALE GENOMIC DNA]</scope>
    <source>
        <strain evidence="6">CGMCC 1.10131</strain>
    </source>
</reference>
<evidence type="ECO:0000313" key="6">
    <source>
        <dbReference type="Proteomes" id="UP000651977"/>
    </source>
</evidence>
<dbReference type="RefSeq" id="WP_188407252.1">
    <property type="nucleotide sequence ID" value="NZ_BMDY01000002.1"/>
</dbReference>
<accession>A0ABQ1HVU7</accession>
<evidence type="ECO:0000256" key="1">
    <source>
        <dbReference type="ARBA" id="ARBA00004196"/>
    </source>
</evidence>
<dbReference type="Gene3D" id="3.40.50.2300">
    <property type="match status" value="2"/>
</dbReference>
<dbReference type="InterPro" id="IPR025997">
    <property type="entry name" value="SBP_2_dom"/>
</dbReference>
<organism evidence="5 6">
    <name type="scientific">Agarivorans gilvus</name>
    <dbReference type="NCBI Taxonomy" id="680279"/>
    <lineage>
        <taxon>Bacteria</taxon>
        <taxon>Pseudomonadati</taxon>
        <taxon>Pseudomonadota</taxon>
        <taxon>Gammaproteobacteria</taxon>
        <taxon>Alteromonadales</taxon>
        <taxon>Alteromonadaceae</taxon>
        <taxon>Agarivorans</taxon>
    </lineage>
</organism>
<feature type="domain" description="Periplasmic binding protein" evidence="4">
    <location>
        <begin position="3"/>
        <end position="261"/>
    </location>
</feature>
<dbReference type="PANTHER" id="PTHR46847">
    <property type="entry name" value="D-ALLOSE-BINDING PERIPLASMIC PROTEIN-RELATED"/>
    <property type="match status" value="1"/>
</dbReference>
<dbReference type="Pfam" id="PF13407">
    <property type="entry name" value="Peripla_BP_4"/>
    <property type="match status" value="1"/>
</dbReference>
<evidence type="ECO:0000313" key="5">
    <source>
        <dbReference type="EMBL" id="GGA94070.1"/>
    </source>
</evidence>
<evidence type="ECO:0000256" key="3">
    <source>
        <dbReference type="ARBA" id="ARBA00022729"/>
    </source>
</evidence>
<evidence type="ECO:0000259" key="4">
    <source>
        <dbReference type="Pfam" id="PF13407"/>
    </source>
</evidence>
<name>A0ABQ1HVU7_9ALTE</name>
<dbReference type="EMBL" id="BMDY01000002">
    <property type="protein sequence ID" value="GGA94070.1"/>
    <property type="molecule type" value="Genomic_DNA"/>
</dbReference>
<keyword evidence="6" id="KW-1185">Reference proteome</keyword>
<keyword evidence="3" id="KW-0732">Signal</keyword>
<comment type="subcellular location">
    <subcellularLocation>
        <location evidence="1">Cell envelope</location>
    </subcellularLocation>
</comment>
<dbReference type="SUPFAM" id="SSF53822">
    <property type="entry name" value="Periplasmic binding protein-like I"/>
    <property type="match status" value="1"/>
</dbReference>
<dbReference type="PANTHER" id="PTHR46847:SF1">
    <property type="entry name" value="D-ALLOSE-BINDING PERIPLASMIC PROTEIN-RELATED"/>
    <property type="match status" value="1"/>
</dbReference>
<dbReference type="Proteomes" id="UP000651977">
    <property type="component" value="Unassembled WGS sequence"/>
</dbReference>
<comment type="similarity">
    <text evidence="2">Belongs to the bacterial solute-binding protein 2 family.</text>
</comment>